<comment type="similarity">
    <text evidence="1">Belongs to the cytidylyltransferase family.</text>
</comment>
<evidence type="ECO:0000313" key="10">
    <source>
        <dbReference type="EMBL" id="KAK1939835.1"/>
    </source>
</evidence>
<dbReference type="InterPro" id="IPR004821">
    <property type="entry name" value="Cyt_trans-like"/>
</dbReference>
<organism evidence="10 11">
    <name type="scientific">Babesia divergens</name>
    <dbReference type="NCBI Taxonomy" id="32595"/>
    <lineage>
        <taxon>Eukaryota</taxon>
        <taxon>Sar</taxon>
        <taxon>Alveolata</taxon>
        <taxon>Apicomplexa</taxon>
        <taxon>Aconoidasida</taxon>
        <taxon>Piroplasmida</taxon>
        <taxon>Babesiidae</taxon>
        <taxon>Babesia</taxon>
    </lineage>
</organism>
<dbReference type="PANTHER" id="PTHR10739">
    <property type="entry name" value="CYTIDYLYLTRANSFERASE"/>
    <property type="match status" value="1"/>
</dbReference>
<gene>
    <name evidence="10" type="ORF">X943_003826</name>
</gene>
<proteinExistence type="inferred from homology"/>
<evidence type="ECO:0000256" key="3">
    <source>
        <dbReference type="ARBA" id="ARBA00022679"/>
    </source>
</evidence>
<evidence type="ECO:0000259" key="9">
    <source>
        <dbReference type="Pfam" id="PF01467"/>
    </source>
</evidence>
<reference evidence="10" key="2">
    <citation type="submission" date="2021-05" db="EMBL/GenBank/DDBJ databases">
        <authorList>
            <person name="Pain A."/>
        </authorList>
    </citation>
    <scope>NUCLEOTIDE SEQUENCE</scope>
    <source>
        <strain evidence="10">1802A</strain>
    </source>
</reference>
<protein>
    <recommendedName>
        <fullName evidence="8">choline-phosphate cytidylyltransferase</fullName>
        <ecNumber evidence="8">2.7.7.15</ecNumber>
    </recommendedName>
</protein>
<name>A0AAD9GK02_BABDI</name>
<dbReference type="GO" id="GO:0031210">
    <property type="term" value="F:phosphatidylcholine binding"/>
    <property type="evidence" value="ECO:0007669"/>
    <property type="project" value="TreeGrafter"/>
</dbReference>
<dbReference type="NCBIfam" id="TIGR00125">
    <property type="entry name" value="cyt_tran_rel"/>
    <property type="match status" value="2"/>
</dbReference>
<dbReference type="Pfam" id="PF01467">
    <property type="entry name" value="CTP_transf_like"/>
    <property type="match status" value="2"/>
</dbReference>
<evidence type="ECO:0000256" key="5">
    <source>
        <dbReference type="ARBA" id="ARBA00023098"/>
    </source>
</evidence>
<dbReference type="InterPro" id="IPR045049">
    <property type="entry name" value="Pcy1-like"/>
</dbReference>
<feature type="domain" description="Cytidyltransferase-like" evidence="9">
    <location>
        <begin position="337"/>
        <end position="458"/>
    </location>
</feature>
<feature type="domain" description="Cytidyltransferase-like" evidence="9">
    <location>
        <begin position="24"/>
        <end position="157"/>
    </location>
</feature>
<accession>A0AAD9GK02</accession>
<dbReference type="CDD" id="cd02174">
    <property type="entry name" value="CCT"/>
    <property type="match status" value="1"/>
</dbReference>
<keyword evidence="7" id="KW-1208">Phospholipid metabolism</keyword>
<keyword evidence="6" id="KW-0594">Phospholipid biosynthesis</keyword>
<comment type="caution">
    <text evidence="10">The sequence shown here is derived from an EMBL/GenBank/DDBJ whole genome shotgun (WGS) entry which is preliminary data.</text>
</comment>
<sequence length="558" mass="64017">MTDDKTYTVYSDGMLNTQENHGHTGVFDMPHLGHMRQLEQAKKLFPKCTLKVGVTDDAETLQLKGQTVNTMLERAEFLRHVRWVDEVIAPCPWIVTKQFMISHGIDFVAHDDIPYTTCRKATKGIQEASEHDIYGWLKDEGRFKATKRTEGVCTTDLVVRILQNYEDYVEKSINTGVNPSELNIGITRANSIRVKKNINKWVKHITEQIMSTDACGGNKLDGKIEEIRNAIYNSLEQWMERYKMALRDFAGDESGTDSEASERSTAVEPEYWDVHSARDMSSLGSDRFLDLSPSRPSVTSQTEDFVDIPTHRDGTDAVGGLYMTDEEETREEVFVYTSGVFDLLHYGHARHFEQAKKSFSKVNLIVGVLSDDVAMKLKGRVIQQCKDRAAALQHIRWVDEIIEAPPTPITMKFLQEHRIDYVVSSSDLEYDEEASQWLKENGRFVQMLRTPGISTSNIMLRILRNYETYIKRSLERGVGREDLKIGYTTAKSIKLKSSIQNWRQKVTTEVHKATLTDHPLGHEFDKLIDKVIELVDGWRKDSKVMIDNFIRHSIWARQ</sequence>
<dbReference type="InterPro" id="IPR041723">
    <property type="entry name" value="CCT"/>
</dbReference>
<dbReference type="GO" id="GO:0004105">
    <property type="term" value="F:choline-phosphate cytidylyltransferase activity"/>
    <property type="evidence" value="ECO:0007669"/>
    <property type="project" value="UniProtKB-EC"/>
</dbReference>
<evidence type="ECO:0000256" key="7">
    <source>
        <dbReference type="ARBA" id="ARBA00023264"/>
    </source>
</evidence>
<evidence type="ECO:0000256" key="8">
    <source>
        <dbReference type="ARBA" id="ARBA00026101"/>
    </source>
</evidence>
<keyword evidence="5" id="KW-0443">Lipid metabolism</keyword>
<dbReference type="Gene3D" id="3.40.50.620">
    <property type="entry name" value="HUPs"/>
    <property type="match status" value="2"/>
</dbReference>
<evidence type="ECO:0000256" key="4">
    <source>
        <dbReference type="ARBA" id="ARBA00022695"/>
    </source>
</evidence>
<keyword evidence="4 10" id="KW-0548">Nucleotidyltransferase</keyword>
<keyword evidence="2" id="KW-0444">Lipid biosynthesis</keyword>
<dbReference type="Proteomes" id="UP001195914">
    <property type="component" value="Unassembled WGS sequence"/>
</dbReference>
<dbReference type="EMBL" id="JAHBMH010000007">
    <property type="protein sequence ID" value="KAK1939835.1"/>
    <property type="molecule type" value="Genomic_DNA"/>
</dbReference>
<evidence type="ECO:0000256" key="2">
    <source>
        <dbReference type="ARBA" id="ARBA00022516"/>
    </source>
</evidence>
<dbReference type="SUPFAM" id="SSF52374">
    <property type="entry name" value="Nucleotidylyl transferase"/>
    <property type="match status" value="2"/>
</dbReference>
<evidence type="ECO:0000256" key="6">
    <source>
        <dbReference type="ARBA" id="ARBA00023209"/>
    </source>
</evidence>
<dbReference type="InterPro" id="IPR014729">
    <property type="entry name" value="Rossmann-like_a/b/a_fold"/>
</dbReference>
<dbReference type="AlphaFoldDB" id="A0AAD9GK02"/>
<keyword evidence="3" id="KW-0808">Transferase</keyword>
<keyword evidence="11" id="KW-1185">Reference proteome</keyword>
<dbReference type="EC" id="2.7.7.15" evidence="8"/>
<dbReference type="PANTHER" id="PTHR10739:SF13">
    <property type="entry name" value="CHOLINE-PHOSPHATE CYTIDYLYLTRANSFERASE"/>
    <property type="match status" value="1"/>
</dbReference>
<evidence type="ECO:0000256" key="1">
    <source>
        <dbReference type="ARBA" id="ARBA00010101"/>
    </source>
</evidence>
<reference evidence="10" key="1">
    <citation type="journal article" date="2014" name="Nucleic Acids Res.">
        <title>The evolutionary dynamics of variant antigen genes in Babesia reveal a history of genomic innovation underlying host-parasite interaction.</title>
        <authorList>
            <person name="Jackson A.P."/>
            <person name="Otto T.D."/>
            <person name="Darby A."/>
            <person name="Ramaprasad A."/>
            <person name="Xia D."/>
            <person name="Echaide I.E."/>
            <person name="Farber M."/>
            <person name="Gahlot S."/>
            <person name="Gamble J."/>
            <person name="Gupta D."/>
            <person name="Gupta Y."/>
            <person name="Jackson L."/>
            <person name="Malandrin L."/>
            <person name="Malas T.B."/>
            <person name="Moussa E."/>
            <person name="Nair M."/>
            <person name="Reid A.J."/>
            <person name="Sanders M."/>
            <person name="Sharma J."/>
            <person name="Tracey A."/>
            <person name="Quail M.A."/>
            <person name="Weir W."/>
            <person name="Wastling J.M."/>
            <person name="Hall N."/>
            <person name="Willadsen P."/>
            <person name="Lingelbach K."/>
            <person name="Shiels B."/>
            <person name="Tait A."/>
            <person name="Berriman M."/>
            <person name="Allred D.R."/>
            <person name="Pain A."/>
        </authorList>
    </citation>
    <scope>NUCLEOTIDE SEQUENCE</scope>
    <source>
        <strain evidence="10">1802A</strain>
    </source>
</reference>
<evidence type="ECO:0000313" key="11">
    <source>
        <dbReference type="Proteomes" id="UP001195914"/>
    </source>
</evidence>